<proteinExistence type="predicted"/>
<dbReference type="PANTHER" id="PTHR47623:SF1">
    <property type="entry name" value="OS09G0287300 PROTEIN"/>
    <property type="match status" value="1"/>
</dbReference>
<evidence type="ECO:0000313" key="3">
    <source>
        <dbReference type="Proteomes" id="UP000290545"/>
    </source>
</evidence>
<dbReference type="InterPro" id="IPR029033">
    <property type="entry name" value="His_PPase_superfam"/>
</dbReference>
<dbReference type="InterPro" id="IPR013078">
    <property type="entry name" value="His_Pase_superF_clade-1"/>
</dbReference>
<organism evidence="2 3">
    <name type="scientific">Filimonas effusa</name>
    <dbReference type="NCBI Taxonomy" id="2508721"/>
    <lineage>
        <taxon>Bacteria</taxon>
        <taxon>Pseudomonadati</taxon>
        <taxon>Bacteroidota</taxon>
        <taxon>Chitinophagia</taxon>
        <taxon>Chitinophagales</taxon>
        <taxon>Chitinophagaceae</taxon>
        <taxon>Filimonas</taxon>
    </lineage>
</organism>
<evidence type="ECO:0000256" key="1">
    <source>
        <dbReference type="PIRSR" id="PIRSR613078-2"/>
    </source>
</evidence>
<protein>
    <submittedName>
        <fullName evidence="2">Histidine phosphatase family protein</fullName>
    </submittedName>
</protein>
<dbReference type="RefSeq" id="WP_129004632.1">
    <property type="nucleotide sequence ID" value="NZ_SDHZ01000002.1"/>
</dbReference>
<name>A0A4Q1D524_9BACT</name>
<feature type="binding site" evidence="1">
    <location>
        <position position="58"/>
    </location>
    <ligand>
        <name>substrate</name>
    </ligand>
</feature>
<evidence type="ECO:0000313" key="2">
    <source>
        <dbReference type="EMBL" id="RXK83580.1"/>
    </source>
</evidence>
<dbReference type="Gene3D" id="3.40.50.1240">
    <property type="entry name" value="Phosphoglycerate mutase-like"/>
    <property type="match status" value="1"/>
</dbReference>
<dbReference type="CDD" id="cd07067">
    <property type="entry name" value="HP_PGM_like"/>
    <property type="match status" value="1"/>
</dbReference>
<dbReference type="Proteomes" id="UP000290545">
    <property type="component" value="Unassembled WGS sequence"/>
</dbReference>
<dbReference type="OrthoDB" id="9810154at2"/>
<keyword evidence="3" id="KW-1185">Reference proteome</keyword>
<dbReference type="AlphaFoldDB" id="A0A4Q1D524"/>
<sequence>MKKLILIRHAKSSWSSGVETDFDRPLNDRGVRDAPVMAMRLKERLPQVDAIVSSAAKRTMTTAGYFAEAYGLKSAAIVREPRLYHAPPQTFDELIVQLDDQLQTVIMCAHNPGITEFVNGLTQVRLDNMPTCAVFAVEVATERWQDFKTAAKSFLFFDYPKNVL</sequence>
<gene>
    <name evidence="2" type="ORF">ESB13_15945</name>
</gene>
<reference evidence="2 3" key="1">
    <citation type="submission" date="2019-01" db="EMBL/GenBank/DDBJ databases">
        <title>Filimonas sp. strain TTM-71.</title>
        <authorList>
            <person name="Chen W.-M."/>
        </authorList>
    </citation>
    <scope>NUCLEOTIDE SEQUENCE [LARGE SCALE GENOMIC DNA]</scope>
    <source>
        <strain evidence="2 3">TTM-71</strain>
    </source>
</reference>
<dbReference type="Pfam" id="PF00300">
    <property type="entry name" value="His_Phos_1"/>
    <property type="match status" value="1"/>
</dbReference>
<accession>A0A4Q1D524</accession>
<comment type="caution">
    <text evidence="2">The sequence shown here is derived from an EMBL/GenBank/DDBJ whole genome shotgun (WGS) entry which is preliminary data.</text>
</comment>
<dbReference type="PANTHER" id="PTHR47623">
    <property type="entry name" value="OS09G0287300 PROTEIN"/>
    <property type="match status" value="1"/>
</dbReference>
<dbReference type="EMBL" id="SDHZ01000002">
    <property type="protein sequence ID" value="RXK83580.1"/>
    <property type="molecule type" value="Genomic_DNA"/>
</dbReference>
<dbReference type="SUPFAM" id="SSF53254">
    <property type="entry name" value="Phosphoglycerate mutase-like"/>
    <property type="match status" value="1"/>
</dbReference>